<feature type="region of interest" description="Disordered" evidence="4">
    <location>
        <begin position="112"/>
        <end position="132"/>
    </location>
</feature>
<dbReference type="OrthoDB" id="432381at2759"/>
<dbReference type="PANTHER" id="PTHR12304">
    <property type="entry name" value="INOSINE-URIDINE PREFERRING NUCLEOSIDE HYDROLASE"/>
    <property type="match status" value="1"/>
</dbReference>
<evidence type="ECO:0000259" key="5">
    <source>
        <dbReference type="Pfam" id="PF01156"/>
    </source>
</evidence>
<dbReference type="KEGG" id="vcn:VOLCADRAFT_91562"/>
<feature type="compositionally biased region" description="Basic and acidic residues" evidence="4">
    <location>
        <begin position="658"/>
        <end position="676"/>
    </location>
</feature>
<comment type="similarity">
    <text evidence="1">Belongs to the IUNH family.</text>
</comment>
<evidence type="ECO:0000256" key="3">
    <source>
        <dbReference type="ARBA" id="ARBA00023295"/>
    </source>
</evidence>
<dbReference type="Gene3D" id="3.90.245.10">
    <property type="entry name" value="Ribonucleoside hydrolase-like"/>
    <property type="match status" value="1"/>
</dbReference>
<feature type="region of interest" description="Disordered" evidence="4">
    <location>
        <begin position="194"/>
        <end position="245"/>
    </location>
</feature>
<proteinExistence type="inferred from homology"/>
<evidence type="ECO:0000256" key="1">
    <source>
        <dbReference type="ARBA" id="ARBA00009176"/>
    </source>
</evidence>
<dbReference type="InterPro" id="IPR036452">
    <property type="entry name" value="Ribo_hydro-like"/>
</dbReference>
<evidence type="ECO:0000313" key="7">
    <source>
        <dbReference type="Proteomes" id="UP000001058"/>
    </source>
</evidence>
<dbReference type="InterPro" id="IPR023186">
    <property type="entry name" value="IUNH"/>
</dbReference>
<dbReference type="GO" id="GO:0008477">
    <property type="term" value="F:purine nucleosidase activity"/>
    <property type="evidence" value="ECO:0007669"/>
    <property type="project" value="TreeGrafter"/>
</dbReference>
<keyword evidence="3" id="KW-0326">Glycosidase</keyword>
<dbReference type="GeneID" id="9616829"/>
<gene>
    <name evidence="6" type="ORF">VOLCADRAFT_91562</name>
</gene>
<protein>
    <recommendedName>
        <fullName evidence="5">Inosine/uridine-preferring nucleoside hydrolase domain-containing protein</fullName>
    </recommendedName>
</protein>
<evidence type="ECO:0000256" key="4">
    <source>
        <dbReference type="SAM" id="MobiDB-lite"/>
    </source>
</evidence>
<dbReference type="GO" id="GO:0006152">
    <property type="term" value="P:purine nucleoside catabolic process"/>
    <property type="evidence" value="ECO:0007669"/>
    <property type="project" value="TreeGrafter"/>
</dbReference>
<dbReference type="PANTHER" id="PTHR12304:SF59">
    <property type="entry name" value="INOSINE-URIDINE PREFERRING NUCLEOSIDE HYDROLASE FAMILY PROTEIN"/>
    <property type="match status" value="1"/>
</dbReference>
<organism evidence="7">
    <name type="scientific">Volvox carteri f. nagariensis</name>
    <dbReference type="NCBI Taxonomy" id="3068"/>
    <lineage>
        <taxon>Eukaryota</taxon>
        <taxon>Viridiplantae</taxon>
        <taxon>Chlorophyta</taxon>
        <taxon>core chlorophytes</taxon>
        <taxon>Chlorophyceae</taxon>
        <taxon>CS clade</taxon>
        <taxon>Chlamydomonadales</taxon>
        <taxon>Volvocaceae</taxon>
        <taxon>Volvox</taxon>
    </lineage>
</organism>
<dbReference type="SUPFAM" id="SSF53590">
    <property type="entry name" value="Nucleoside hydrolase"/>
    <property type="match status" value="1"/>
</dbReference>
<feature type="compositionally biased region" description="Low complexity" evidence="4">
    <location>
        <begin position="230"/>
        <end position="245"/>
    </location>
</feature>
<reference evidence="6 7" key="1">
    <citation type="journal article" date="2010" name="Science">
        <title>Genomic analysis of organismal complexity in the multicellular green alga Volvox carteri.</title>
        <authorList>
            <person name="Prochnik S.E."/>
            <person name="Umen J."/>
            <person name="Nedelcu A.M."/>
            <person name="Hallmann A."/>
            <person name="Miller S.M."/>
            <person name="Nishii I."/>
            <person name="Ferris P."/>
            <person name="Kuo A."/>
            <person name="Mitros T."/>
            <person name="Fritz-Laylin L.K."/>
            <person name="Hellsten U."/>
            <person name="Chapman J."/>
            <person name="Simakov O."/>
            <person name="Rensing S.A."/>
            <person name="Terry A."/>
            <person name="Pangilinan J."/>
            <person name="Kapitonov V."/>
            <person name="Jurka J."/>
            <person name="Salamov A."/>
            <person name="Shapiro H."/>
            <person name="Schmutz J."/>
            <person name="Grimwood J."/>
            <person name="Lindquist E."/>
            <person name="Lucas S."/>
            <person name="Grigoriev I.V."/>
            <person name="Schmitt R."/>
            <person name="Kirk D."/>
            <person name="Rokhsar D.S."/>
        </authorList>
    </citation>
    <scope>NUCLEOTIDE SEQUENCE [LARGE SCALE GENOMIC DNA]</scope>
    <source>
        <strain evidence="7">f. Nagariensis / Eve</strain>
    </source>
</reference>
<evidence type="ECO:0000256" key="2">
    <source>
        <dbReference type="ARBA" id="ARBA00022801"/>
    </source>
</evidence>
<dbReference type="EMBL" id="GL378342">
    <property type="protein sequence ID" value="EFJ47895.1"/>
    <property type="molecule type" value="Genomic_DNA"/>
</dbReference>
<dbReference type="Pfam" id="PF01156">
    <property type="entry name" value="IU_nuc_hydro"/>
    <property type="match status" value="2"/>
</dbReference>
<keyword evidence="2" id="KW-0378">Hydrolase</keyword>
<dbReference type="AlphaFoldDB" id="D8TXE4"/>
<feature type="region of interest" description="Disordered" evidence="4">
    <location>
        <begin position="506"/>
        <end position="554"/>
    </location>
</feature>
<dbReference type="GO" id="GO:0005829">
    <property type="term" value="C:cytosol"/>
    <property type="evidence" value="ECO:0007669"/>
    <property type="project" value="TreeGrafter"/>
</dbReference>
<dbReference type="STRING" id="3068.D8TXE4"/>
<dbReference type="Proteomes" id="UP000001058">
    <property type="component" value="Unassembled WGS sequence"/>
</dbReference>
<feature type="region of interest" description="Disordered" evidence="4">
    <location>
        <begin position="329"/>
        <end position="372"/>
    </location>
</feature>
<sequence length="719" mass="74324">MIRITLVLQSASMPSASQLSCNATSAHRSSQPVGHLGRCASPSLDASPPRAWLWIDTDSGVDDALAVSLALSHPNVEVAGISVVRGNVGVAQGLLNMGRVLLAATAGAFGSPSLPPSPSPGGDEPRVSASCETIPSSPLPPPAFTIGGVSVYGGADEPLASPPQPLTYYYGSSTCGSFGSVTCVAHCPPPSPPHIPIRPPPSTRDGLGDVPHLPPTESEVPARRSTTSPGAETTNTATPPAAAAGPGAAAASALVAAARARPGQLVVVALGPLTNLAAALRLDPELPSLVRGLIVLGGGEGMYGGNVTPYAEFNFHTDPEAASEVIQAFGGAPDNNGARSSKAATPHVNAKSTWPSSSSPSRSPPPPSSPFGVAGSDPRVALITWRCCQRNLLAWEVVDELIAVATTGCTASAAAAAAIATAAVEEGKEDVAADRFGLLGRFLAGILAPFLDRWRRESPRGLLLGDPLAVAVVTGMQPGNSGSQNKNTSTEPVQTPVPIWNLQHWKCQQHQQDQQQRKEKQKLKQKQGQQLQAPPSALVPGSGRNGIPEPAFTQLGEPVSGAWDAYDTWADSGSPWGSLVLEHYVAPCRVELQATALWSMGDINRSWGSGGGCVACAPNAALNCDRCWHVSCLSDASYTVTRGRHNAMQEQQGAGGEAELRATRQPWRKEGRDGEVSRSCSSAGSARLAVEVAVVVAMDMRAVAEGLMRAMSPGDFADS</sequence>
<keyword evidence="7" id="KW-1185">Reference proteome</keyword>
<evidence type="ECO:0000313" key="6">
    <source>
        <dbReference type="EMBL" id="EFJ47895.1"/>
    </source>
</evidence>
<feature type="domain" description="Inosine/uridine-preferring nucleoside hydrolase" evidence="5">
    <location>
        <begin position="149"/>
        <end position="328"/>
    </location>
</feature>
<feature type="region of interest" description="Disordered" evidence="4">
    <location>
        <begin position="648"/>
        <end position="679"/>
    </location>
</feature>
<dbReference type="InterPro" id="IPR001910">
    <property type="entry name" value="Inosine/uridine_hydrolase_dom"/>
</dbReference>
<feature type="region of interest" description="Disordered" evidence="4">
    <location>
        <begin position="475"/>
        <end position="494"/>
    </location>
</feature>
<accession>D8TXE4</accession>
<dbReference type="eggNOG" id="KOG2938">
    <property type="taxonomic scope" value="Eukaryota"/>
</dbReference>
<dbReference type="RefSeq" id="XP_002951001.1">
    <property type="nucleotide sequence ID" value="XM_002950955.1"/>
</dbReference>
<name>D8TXE4_VOLCA</name>
<feature type="compositionally biased region" description="Polar residues" evidence="4">
    <location>
        <begin position="477"/>
        <end position="493"/>
    </location>
</feature>
<dbReference type="InParanoid" id="D8TXE4"/>
<feature type="domain" description="Inosine/uridine-preferring nucleoside hydrolase" evidence="5">
    <location>
        <begin position="53"/>
        <end position="104"/>
    </location>
</feature>